<dbReference type="SUPFAM" id="SSF56300">
    <property type="entry name" value="Metallo-dependent phosphatases"/>
    <property type="match status" value="1"/>
</dbReference>
<evidence type="ECO:0000313" key="4">
    <source>
        <dbReference type="Proteomes" id="UP000190890"/>
    </source>
</evidence>
<keyword evidence="4" id="KW-1185">Reference proteome</keyword>
<gene>
    <name evidence="3" type="ORF">CLPUN_18820</name>
</gene>
<dbReference type="EC" id="3.1.-.-" evidence="3"/>
<reference evidence="3 4" key="1">
    <citation type="submission" date="2016-05" db="EMBL/GenBank/DDBJ databases">
        <title>Microbial solvent formation.</title>
        <authorList>
            <person name="Poehlein A."/>
            <person name="Montoya Solano J.D."/>
            <person name="Flitsch S."/>
            <person name="Krabben P."/>
            <person name="Duerre P."/>
            <person name="Daniel R."/>
        </authorList>
    </citation>
    <scope>NUCLEOTIDE SEQUENCE [LARGE SCALE GENOMIC DNA]</scope>
    <source>
        <strain evidence="3 4">DSM 2619</strain>
    </source>
</reference>
<keyword evidence="1" id="KW-0472">Membrane</keyword>
<dbReference type="AlphaFoldDB" id="A0A1S8TL83"/>
<feature type="transmembrane region" description="Helical" evidence="1">
    <location>
        <begin position="6"/>
        <end position="24"/>
    </location>
</feature>
<dbReference type="GO" id="GO:0016787">
    <property type="term" value="F:hydrolase activity"/>
    <property type="evidence" value="ECO:0007669"/>
    <property type="project" value="UniProtKB-KW"/>
</dbReference>
<name>A0A1S8TL83_9CLOT</name>
<sequence length="392" mass="44529">MNSKMILAVFLILGLYIILCYYIGTKGKKIILNKRVKFKRRLHWAIYWLIYWIIALAFILSNMIKGLLSIDNGFLSILALVGYIYIGAFIYLAMIFLVVDILRFILKKIKLRDSTREILKKVYLNGVSVFIIVFIIVGFGIWNAQNKVVTNYEVNIEKKAGEIKSLNVVMISDVHMGIGIKENGVDKMVDSINELNPDIVLFCGDIFDENTSTTLKEYSREVFKKIKSKYGVYDITGNHEYGAGDLSETISYFKDGNVKFLQDEQIEVADSFYVVGRNDPASKRITGEGMKPLAEILKDVDKSFPIIVLNHRPEQLDEAEVENVDLQLSGHTHKGQIFPGNLVTGYLNEKDYGYLKKDNFNLIVSSGYGTWGPPIRIGSNSEIVNIKINFKQ</sequence>
<keyword evidence="1" id="KW-1133">Transmembrane helix</keyword>
<organism evidence="3 4">
    <name type="scientific">Clostridium puniceum</name>
    <dbReference type="NCBI Taxonomy" id="29367"/>
    <lineage>
        <taxon>Bacteria</taxon>
        <taxon>Bacillati</taxon>
        <taxon>Bacillota</taxon>
        <taxon>Clostridia</taxon>
        <taxon>Eubacteriales</taxon>
        <taxon>Clostridiaceae</taxon>
        <taxon>Clostridium</taxon>
    </lineage>
</organism>
<keyword evidence="1" id="KW-0812">Transmembrane</keyword>
<feature type="transmembrane region" description="Helical" evidence="1">
    <location>
        <begin position="76"/>
        <end position="102"/>
    </location>
</feature>
<dbReference type="Pfam" id="PF00149">
    <property type="entry name" value="Metallophos"/>
    <property type="match status" value="1"/>
</dbReference>
<dbReference type="EMBL" id="LZZM01000125">
    <property type="protein sequence ID" value="OOM78520.1"/>
    <property type="molecule type" value="Genomic_DNA"/>
</dbReference>
<dbReference type="InterPro" id="IPR029052">
    <property type="entry name" value="Metallo-depent_PP-like"/>
</dbReference>
<dbReference type="CDD" id="cd07385">
    <property type="entry name" value="MPP_YkuE_C"/>
    <property type="match status" value="1"/>
</dbReference>
<evidence type="ECO:0000313" key="3">
    <source>
        <dbReference type="EMBL" id="OOM78520.1"/>
    </source>
</evidence>
<evidence type="ECO:0000259" key="2">
    <source>
        <dbReference type="Pfam" id="PF00149"/>
    </source>
</evidence>
<accession>A0A1S8TL83</accession>
<feature type="domain" description="Calcineurin-like phosphoesterase" evidence="2">
    <location>
        <begin position="167"/>
        <end position="334"/>
    </location>
</feature>
<dbReference type="STRING" id="29367.CLPUN_18820"/>
<feature type="transmembrane region" description="Helical" evidence="1">
    <location>
        <begin position="45"/>
        <end position="64"/>
    </location>
</feature>
<comment type="caution">
    <text evidence="3">The sequence shown here is derived from an EMBL/GenBank/DDBJ whole genome shotgun (WGS) entry which is preliminary data.</text>
</comment>
<dbReference type="Gene3D" id="3.60.21.10">
    <property type="match status" value="1"/>
</dbReference>
<dbReference type="PANTHER" id="PTHR31302:SF0">
    <property type="entry name" value="TRANSMEMBRANE PROTEIN WITH METALLOPHOSPHOESTERASE DOMAIN"/>
    <property type="match status" value="1"/>
</dbReference>
<evidence type="ECO:0000256" key="1">
    <source>
        <dbReference type="SAM" id="Phobius"/>
    </source>
</evidence>
<keyword evidence="3" id="KW-0378">Hydrolase</keyword>
<feature type="transmembrane region" description="Helical" evidence="1">
    <location>
        <begin position="122"/>
        <end position="142"/>
    </location>
</feature>
<protein>
    <submittedName>
        <fullName evidence="3">Putative metallophosphoesterase</fullName>
        <ecNumber evidence="3">3.1.-.-</ecNumber>
    </submittedName>
</protein>
<dbReference type="Proteomes" id="UP000190890">
    <property type="component" value="Unassembled WGS sequence"/>
</dbReference>
<dbReference type="InterPro" id="IPR051158">
    <property type="entry name" value="Metallophosphoesterase_sf"/>
</dbReference>
<dbReference type="PANTHER" id="PTHR31302">
    <property type="entry name" value="TRANSMEMBRANE PROTEIN WITH METALLOPHOSPHOESTERASE DOMAIN-RELATED"/>
    <property type="match status" value="1"/>
</dbReference>
<dbReference type="InterPro" id="IPR004843">
    <property type="entry name" value="Calcineurin-like_PHP"/>
</dbReference>
<dbReference type="RefSeq" id="WP_077847042.1">
    <property type="nucleotide sequence ID" value="NZ_LZZM01000125.1"/>
</dbReference>
<proteinExistence type="predicted"/>